<evidence type="ECO:0000259" key="1">
    <source>
        <dbReference type="PROSITE" id="PS50280"/>
    </source>
</evidence>
<proteinExistence type="predicted"/>
<dbReference type="Gene3D" id="1.25.40.10">
    <property type="entry name" value="Tetratricopeptide repeat domain"/>
    <property type="match status" value="1"/>
</dbReference>
<dbReference type="PANTHER" id="PTHR47643:SF2">
    <property type="entry name" value="TPR DOMAIN PROTEIN (AFU_ORTHOLOGUE AFUA_5G12710)"/>
    <property type="match status" value="1"/>
</dbReference>
<protein>
    <recommendedName>
        <fullName evidence="1">SET domain-containing protein</fullName>
    </recommendedName>
</protein>
<dbReference type="Pfam" id="PF00856">
    <property type="entry name" value="SET"/>
    <property type="match status" value="1"/>
</dbReference>
<keyword evidence="3" id="KW-1185">Reference proteome</keyword>
<dbReference type="InterPro" id="IPR053209">
    <property type="entry name" value="Gramillin-biosynth_MTr"/>
</dbReference>
<organism evidence="2 3">
    <name type="scientific">Penicilliopsis zonata CBS 506.65</name>
    <dbReference type="NCBI Taxonomy" id="1073090"/>
    <lineage>
        <taxon>Eukaryota</taxon>
        <taxon>Fungi</taxon>
        <taxon>Dikarya</taxon>
        <taxon>Ascomycota</taxon>
        <taxon>Pezizomycotina</taxon>
        <taxon>Eurotiomycetes</taxon>
        <taxon>Eurotiomycetidae</taxon>
        <taxon>Eurotiales</taxon>
        <taxon>Aspergillaceae</taxon>
        <taxon>Penicilliopsis</taxon>
    </lineage>
</organism>
<dbReference type="EMBL" id="KV878360">
    <property type="protein sequence ID" value="OJJ42379.1"/>
    <property type="molecule type" value="Genomic_DNA"/>
</dbReference>
<dbReference type="InterPro" id="IPR001214">
    <property type="entry name" value="SET_dom"/>
</dbReference>
<dbReference type="PROSITE" id="PS50280">
    <property type="entry name" value="SET"/>
    <property type="match status" value="1"/>
</dbReference>
<gene>
    <name evidence="2" type="ORF">ASPZODRAFT_125576</name>
</gene>
<dbReference type="AlphaFoldDB" id="A0A1L9S5E8"/>
<dbReference type="InterPro" id="IPR046341">
    <property type="entry name" value="SET_dom_sf"/>
</dbReference>
<dbReference type="SUPFAM" id="SSF48452">
    <property type="entry name" value="TPR-like"/>
    <property type="match status" value="1"/>
</dbReference>
<evidence type="ECO:0000313" key="3">
    <source>
        <dbReference type="Proteomes" id="UP000184188"/>
    </source>
</evidence>
<sequence length="741" mass="83893">MNTHDVSSIPKYMQYLDRQKQVLRRAQARKGQRLQMSKSRQEILIQFMFRQLRNTPTQETSIRSSFVPPAYPPCVTSLTELKKITIQDLVLETHHRGSYLLLRAVTSPDSMTAVMAIAEDENSDVLMVQLYQQDRDLARDGRLQEGTVMIVKEPYLKLMSDGDYGVRVDHLSDIHLLLGDDYRIPVSWRRRLLATDASADDWKIQGNDAFNDSCFHLAIEYYTKALGASPTEEEARTIQLNRALALLKTHQFDAALDDLRGPESEKALFRQSQALYHLQRFRESCDVHRILAQEYPGNTAARAEFSRAIARLAEQNTGQYPFKQLLKEAARRRPPRLDRATFLGPVAVQATESCGRGLFTTKAVQAGDLLFCEKAFAYAFYDADNPQQELSLTINAETNEMTLGTQAELIAQIVQKLYRNPSFLPSFTDLYHGSYQAGEVSTIDGRPIVDTFLVGRVTALNCFGCPLTSRESYMRSLRQEEAEAKEEKFNSCGVWPVASHINHCCYSNARRSFIGDMMVVRASEDLPPGTEVRFPYKALSETQTQPLDLQHWGFQCRCVICRDLERTPKGDLTRRKRLRADLKGAYKARRKPDTAKIESILAMINETYTRPTVEVPRLSLWDPCLALSLLYMTQNQPLKAIKYALGTLESLGYVVEGACLPLTPGVPLVVKKWGYLVDSLVRCWMCLSNAFHVVAPELEAQAEGYARTTYRICVGEEETFNQTYGKHSERPDGLLVSGLAV</sequence>
<evidence type="ECO:0000313" key="2">
    <source>
        <dbReference type="EMBL" id="OJJ42379.1"/>
    </source>
</evidence>
<dbReference type="PANTHER" id="PTHR47643">
    <property type="entry name" value="TPR DOMAIN PROTEIN (AFU_ORTHOLOGUE AFUA_5G12710)"/>
    <property type="match status" value="1"/>
</dbReference>
<dbReference type="VEuPathDB" id="FungiDB:ASPZODRAFT_125576"/>
<feature type="domain" description="SET" evidence="1">
    <location>
        <begin position="335"/>
        <end position="537"/>
    </location>
</feature>
<dbReference type="STRING" id="1073090.A0A1L9S5E8"/>
<dbReference type="Proteomes" id="UP000184188">
    <property type="component" value="Unassembled WGS sequence"/>
</dbReference>
<dbReference type="OrthoDB" id="438641at2759"/>
<dbReference type="SUPFAM" id="SSF82199">
    <property type="entry name" value="SET domain"/>
    <property type="match status" value="1"/>
</dbReference>
<dbReference type="RefSeq" id="XP_022576889.1">
    <property type="nucleotide sequence ID" value="XM_022721433.1"/>
</dbReference>
<name>A0A1L9S5E8_9EURO</name>
<accession>A0A1L9S5E8</accession>
<dbReference type="Gene3D" id="2.170.270.10">
    <property type="entry name" value="SET domain"/>
    <property type="match status" value="1"/>
</dbReference>
<dbReference type="GeneID" id="34607898"/>
<reference evidence="3" key="1">
    <citation type="journal article" date="2017" name="Genome Biol.">
        <title>Comparative genomics reveals high biological diversity and specific adaptations in the industrially and medically important fungal genus Aspergillus.</title>
        <authorList>
            <person name="de Vries R.P."/>
            <person name="Riley R."/>
            <person name="Wiebenga A."/>
            <person name="Aguilar-Osorio G."/>
            <person name="Amillis S."/>
            <person name="Uchima C.A."/>
            <person name="Anderluh G."/>
            <person name="Asadollahi M."/>
            <person name="Askin M."/>
            <person name="Barry K."/>
            <person name="Battaglia E."/>
            <person name="Bayram O."/>
            <person name="Benocci T."/>
            <person name="Braus-Stromeyer S.A."/>
            <person name="Caldana C."/>
            <person name="Canovas D."/>
            <person name="Cerqueira G.C."/>
            <person name="Chen F."/>
            <person name="Chen W."/>
            <person name="Choi C."/>
            <person name="Clum A."/>
            <person name="Dos Santos R.A."/>
            <person name="Damasio A.R."/>
            <person name="Diallinas G."/>
            <person name="Emri T."/>
            <person name="Fekete E."/>
            <person name="Flipphi M."/>
            <person name="Freyberg S."/>
            <person name="Gallo A."/>
            <person name="Gournas C."/>
            <person name="Habgood R."/>
            <person name="Hainaut M."/>
            <person name="Harispe M.L."/>
            <person name="Henrissat B."/>
            <person name="Hilden K.S."/>
            <person name="Hope R."/>
            <person name="Hossain A."/>
            <person name="Karabika E."/>
            <person name="Karaffa L."/>
            <person name="Karanyi Z."/>
            <person name="Krasevec N."/>
            <person name="Kuo A."/>
            <person name="Kusch H."/>
            <person name="LaButti K."/>
            <person name="Lagendijk E.L."/>
            <person name="Lapidus A."/>
            <person name="Levasseur A."/>
            <person name="Lindquist E."/>
            <person name="Lipzen A."/>
            <person name="Logrieco A.F."/>
            <person name="MacCabe A."/>
            <person name="Maekelae M.R."/>
            <person name="Malavazi I."/>
            <person name="Melin P."/>
            <person name="Meyer V."/>
            <person name="Mielnichuk N."/>
            <person name="Miskei M."/>
            <person name="Molnar A.P."/>
            <person name="Mule G."/>
            <person name="Ngan C.Y."/>
            <person name="Orejas M."/>
            <person name="Orosz E."/>
            <person name="Ouedraogo J.P."/>
            <person name="Overkamp K.M."/>
            <person name="Park H.-S."/>
            <person name="Perrone G."/>
            <person name="Piumi F."/>
            <person name="Punt P.J."/>
            <person name="Ram A.F."/>
            <person name="Ramon A."/>
            <person name="Rauscher S."/>
            <person name="Record E."/>
            <person name="Riano-Pachon D.M."/>
            <person name="Robert V."/>
            <person name="Roehrig J."/>
            <person name="Ruller R."/>
            <person name="Salamov A."/>
            <person name="Salih N.S."/>
            <person name="Samson R.A."/>
            <person name="Sandor E."/>
            <person name="Sanguinetti M."/>
            <person name="Schuetze T."/>
            <person name="Sepcic K."/>
            <person name="Shelest E."/>
            <person name="Sherlock G."/>
            <person name="Sophianopoulou V."/>
            <person name="Squina F.M."/>
            <person name="Sun H."/>
            <person name="Susca A."/>
            <person name="Todd R.B."/>
            <person name="Tsang A."/>
            <person name="Unkles S.E."/>
            <person name="van de Wiele N."/>
            <person name="van Rossen-Uffink D."/>
            <person name="Oliveira J.V."/>
            <person name="Vesth T.C."/>
            <person name="Visser J."/>
            <person name="Yu J.-H."/>
            <person name="Zhou M."/>
            <person name="Andersen M.R."/>
            <person name="Archer D.B."/>
            <person name="Baker S.E."/>
            <person name="Benoit I."/>
            <person name="Brakhage A.A."/>
            <person name="Braus G.H."/>
            <person name="Fischer R."/>
            <person name="Frisvad J.C."/>
            <person name="Goldman G.H."/>
            <person name="Houbraken J."/>
            <person name="Oakley B."/>
            <person name="Pocsi I."/>
            <person name="Scazzocchio C."/>
            <person name="Seiboth B."/>
            <person name="vanKuyk P.A."/>
            <person name="Wortman J."/>
            <person name="Dyer P.S."/>
            <person name="Grigoriev I.V."/>
        </authorList>
    </citation>
    <scope>NUCLEOTIDE SEQUENCE [LARGE SCALE GENOMIC DNA]</scope>
    <source>
        <strain evidence="3">CBS 506.65</strain>
    </source>
</reference>
<dbReference type="InterPro" id="IPR011990">
    <property type="entry name" value="TPR-like_helical_dom_sf"/>
</dbReference>